<organism evidence="17 18">
    <name type="scientific">Malus domestica</name>
    <name type="common">Apple</name>
    <name type="synonym">Pyrus malus</name>
    <dbReference type="NCBI Taxonomy" id="3750"/>
    <lineage>
        <taxon>Eukaryota</taxon>
        <taxon>Viridiplantae</taxon>
        <taxon>Streptophyta</taxon>
        <taxon>Embryophyta</taxon>
        <taxon>Tracheophyta</taxon>
        <taxon>Spermatophyta</taxon>
        <taxon>Magnoliopsida</taxon>
        <taxon>eudicotyledons</taxon>
        <taxon>Gunneridae</taxon>
        <taxon>Pentapetalae</taxon>
        <taxon>rosids</taxon>
        <taxon>fabids</taxon>
        <taxon>Rosales</taxon>
        <taxon>Rosaceae</taxon>
        <taxon>Amygdaloideae</taxon>
        <taxon>Maleae</taxon>
        <taxon>Malus</taxon>
    </lineage>
</organism>
<dbReference type="InterPro" id="IPR045109">
    <property type="entry name" value="LSDs-like"/>
</dbReference>
<dbReference type="SUPFAM" id="SSF51197">
    <property type="entry name" value="Clavaminate synthase-like"/>
    <property type="match status" value="1"/>
</dbReference>
<protein>
    <recommendedName>
        <fullName evidence="19">JmjC domain-containing protein</fullName>
    </recommendedName>
</protein>
<dbReference type="GO" id="GO:0000118">
    <property type="term" value="C:histone deacetylase complex"/>
    <property type="evidence" value="ECO:0007669"/>
    <property type="project" value="TreeGrafter"/>
</dbReference>
<feature type="domain" description="RING-type" evidence="15">
    <location>
        <begin position="211"/>
        <end position="258"/>
    </location>
</feature>
<evidence type="ECO:0000256" key="5">
    <source>
        <dbReference type="ARBA" id="ARBA00022771"/>
    </source>
</evidence>
<dbReference type="PANTHER" id="PTHR12549">
    <property type="entry name" value="JMJC DOMAIN-CONTAINING HISTONE DEMETHYLATION PROTEIN"/>
    <property type="match status" value="1"/>
</dbReference>
<evidence type="ECO:0000256" key="12">
    <source>
        <dbReference type="ARBA" id="ARBA00060112"/>
    </source>
</evidence>
<dbReference type="Pfam" id="PF02373">
    <property type="entry name" value="JmjC"/>
    <property type="match status" value="1"/>
</dbReference>
<keyword evidence="4" id="KW-0479">Metal-binding</keyword>
<evidence type="ECO:0000259" key="16">
    <source>
        <dbReference type="PROSITE" id="PS51184"/>
    </source>
</evidence>
<sequence>FQLSFLEKPFRTQPIAQFSSKRQESEAVGELRVMGKNPETSLGGNGGGSEKGERFLGIQSDGKKGRKRGRKRGRDLAGKGDWVAPTLKKHGGSCRRRARYLVAEKDVQGGGGGSENARTGSANGARNGEKWDPTVGLGNEEDCGIGVLDLKEGEGQGGSGIGGEEFHGALGEERGTSEKVKGSARGVEKSVSAECVNKQSSKFVQEMSLSCHQCQRNDKGRVVRCRLCKRKRFCIPCIQSWYPQMSEDVIAEACPVCRGNCNCTVCLHKPSQYLRNLEFNISEDERVEHSMYLVQTLLPFLKRINAEQMTEMDMEATRQVEATVESWMDLFPMEKHVKLSYQFIEDVISIRLSISELKIQSSDCLEDERAYWWSLYRNYSKLIFFRIPTKHSDLTFLFSFFSNNCKTSIVDLHRSCPLCSYDLCLICCREIRDGRLLGAREEVIFKYINQGLDYLHGGKGDTVDLPSEVNTKFHAGSTYDWKANSDGSIVCPPENMDGCGHSFLELRCMFAENHVRELVKKAEGIAQTYKLMHVAGTSAHQCSCCNSVSGVDMSSNKLREAASREGSDDNYLYCPRATDIQHEDFKRFQCHWIRGEPVIVSNVLDTASGLSWEPSVMWRACRQKHTRHDKLKNNRHVNQVKVIDCLDWCELDINIRQFFTGYSKGRFDRQMWPQMLKLNDPSLDDSCQKRVPRHCAEFICCLPFKEYTHPCRGVLNLAVNLPMGCVKPDMGPKMYIAYGVSQELGRGDSATKLHYNCCDVVNILTNTTEVTLTPKQMETMKRLKKKHIEQDRREIFGNFQTVEENVDSNQPGDSGVSRLNGESFSEGSKSEKNIVGGALWDIFRREDVPKLNDYLQKHCKEFRHTFCCPVQQVIHPIHDQTFYLTMQHKRKLKEEYGIEPWTFIQKLGDAVLIPAGCPHQVRNLKPCIKVALEFVSPENVGECIRLTDEFRTLPKNHRAKEDKLEVKKMILHSVHQVVEKLDTNMRHGLGNEAVERPKKGEKRRKSKLLTRRPRKEGVKNRRSKVVEEQHSLRPLEQCRNLRAWREEESSGQQERMENEEVQVVEERSLPPIEQCRNVDAWREEESSRQQEGMEIEVQVVLEQQSSQPPVELGRIEHACRREEVGGQTEGSGDEEVAHGSEEQRFLLPALPPLEQCINVHEEESSGQQKGMEMEEVQVVEEQRAIPPLEQCRNVHAWREEESSGQQEGMEIEEVQVVLEQHTSQPPVELGRIEKACRREEAGGQTEGSGDEEEAQGSEEQRFLLPAHSTVQERSIGHAWRELEGGGQQQKGRAKGEESVAKKPPQSSQSEEEDDVIIVEKPPQSSEFAEGDDDVVIVEKPSQSSHSRVSRRTNVGLVTMVKYLDNLTERITHFEQTTEQRDRIQNPEFQHIRSELLTLASHLGYTTHPREPDIPLQLSQSPKEGCPPLFVYRRRSTG</sequence>
<feature type="compositionally biased region" description="Basic residues" evidence="14">
    <location>
        <begin position="64"/>
        <end position="73"/>
    </location>
</feature>
<feature type="region of interest" description="Disordered" evidence="14">
    <location>
        <begin position="1219"/>
        <end position="1259"/>
    </location>
</feature>
<reference evidence="17 18" key="1">
    <citation type="submission" date="2018-10" db="EMBL/GenBank/DDBJ databases">
        <title>A high-quality apple genome assembly.</title>
        <authorList>
            <person name="Hu J."/>
        </authorList>
    </citation>
    <scope>NUCLEOTIDE SEQUENCE [LARGE SCALE GENOMIC DNA]</scope>
    <source>
        <strain evidence="18">cv. HFTH1</strain>
        <tissue evidence="17">Young leaf</tissue>
    </source>
</reference>
<dbReference type="GO" id="GO:0006357">
    <property type="term" value="P:regulation of transcription by RNA polymerase II"/>
    <property type="evidence" value="ECO:0007669"/>
    <property type="project" value="TreeGrafter"/>
</dbReference>
<evidence type="ECO:0000256" key="7">
    <source>
        <dbReference type="ARBA" id="ARBA00023002"/>
    </source>
</evidence>
<evidence type="ECO:0000256" key="13">
    <source>
        <dbReference type="PROSITE-ProRule" id="PRU00175"/>
    </source>
</evidence>
<accession>A0A498JEV5</accession>
<evidence type="ECO:0000256" key="2">
    <source>
        <dbReference type="ARBA" id="ARBA00004123"/>
    </source>
</evidence>
<dbReference type="PROSITE" id="PS51184">
    <property type="entry name" value="JMJC"/>
    <property type="match status" value="1"/>
</dbReference>
<comment type="caution">
    <text evidence="17">The sequence shown here is derived from an EMBL/GenBank/DDBJ whole genome shotgun (WGS) entry which is preliminary data.</text>
</comment>
<dbReference type="GO" id="GO:0016491">
    <property type="term" value="F:oxidoreductase activity"/>
    <property type="evidence" value="ECO:0007669"/>
    <property type="project" value="UniProtKB-KW"/>
</dbReference>
<feature type="compositionally biased region" description="Basic and acidic residues" evidence="14">
    <location>
        <begin position="1015"/>
        <end position="1030"/>
    </location>
</feature>
<dbReference type="Pfam" id="PF10497">
    <property type="entry name" value="zf-4CXXC_R1"/>
    <property type="match status" value="1"/>
</dbReference>
<keyword evidence="9" id="KW-0805">Transcription regulation</keyword>
<keyword evidence="5 13" id="KW-0863">Zinc-finger</keyword>
<gene>
    <name evidence="17" type="ORF">DVH24_013923</name>
</gene>
<dbReference type="EMBL" id="RDQH01000333">
    <property type="protein sequence ID" value="RXH93347.1"/>
    <property type="molecule type" value="Genomic_DNA"/>
</dbReference>
<evidence type="ECO:0000256" key="14">
    <source>
        <dbReference type="SAM" id="MobiDB-lite"/>
    </source>
</evidence>
<evidence type="ECO:0000256" key="9">
    <source>
        <dbReference type="ARBA" id="ARBA00023015"/>
    </source>
</evidence>
<evidence type="ECO:0008006" key="19">
    <source>
        <dbReference type="Google" id="ProtNLM"/>
    </source>
</evidence>
<evidence type="ECO:0000256" key="6">
    <source>
        <dbReference type="ARBA" id="ARBA00022833"/>
    </source>
</evidence>
<feature type="domain" description="JmjC" evidence="16">
    <location>
        <begin position="710"/>
        <end position="951"/>
    </location>
</feature>
<comment type="subcellular location">
    <subcellularLocation>
        <location evidence="2">Nucleus</location>
    </subcellularLocation>
</comment>
<feature type="region of interest" description="Disordered" evidence="14">
    <location>
        <begin position="105"/>
        <end position="135"/>
    </location>
</feature>
<evidence type="ECO:0000256" key="4">
    <source>
        <dbReference type="ARBA" id="ARBA00022723"/>
    </source>
</evidence>
<dbReference type="PANTHER" id="PTHR12549:SF11">
    <property type="entry name" value="LYSINE-SPECIFIC DEMETHYLASE JMJ25"/>
    <property type="match status" value="1"/>
</dbReference>
<keyword evidence="18" id="KW-1185">Reference proteome</keyword>
<keyword evidence="11" id="KW-0539">Nucleus</keyword>
<dbReference type="Proteomes" id="UP000290289">
    <property type="component" value="Chromosome 7"/>
</dbReference>
<feature type="region of interest" description="Disordered" evidence="14">
    <location>
        <begin position="1283"/>
        <end position="1315"/>
    </location>
</feature>
<evidence type="ECO:0000313" key="18">
    <source>
        <dbReference type="Proteomes" id="UP000290289"/>
    </source>
</evidence>
<evidence type="ECO:0000259" key="15">
    <source>
        <dbReference type="PROSITE" id="PS50089"/>
    </source>
</evidence>
<dbReference type="InterPro" id="IPR018866">
    <property type="entry name" value="Znf-4CXXC_R1"/>
</dbReference>
<dbReference type="InterPro" id="IPR003347">
    <property type="entry name" value="JmjC_dom"/>
</dbReference>
<evidence type="ECO:0000256" key="11">
    <source>
        <dbReference type="ARBA" id="ARBA00023242"/>
    </source>
</evidence>
<keyword evidence="7" id="KW-0560">Oxidoreductase</keyword>
<comment type="similarity">
    <text evidence="3">Belongs to the JARID1 histone demethylase family.</text>
</comment>
<evidence type="ECO:0000256" key="1">
    <source>
        <dbReference type="ARBA" id="ARBA00001954"/>
    </source>
</evidence>
<dbReference type="InterPro" id="IPR001841">
    <property type="entry name" value="Znf_RING"/>
</dbReference>
<evidence type="ECO:0000313" key="17">
    <source>
        <dbReference type="EMBL" id="RXH93347.1"/>
    </source>
</evidence>
<dbReference type="GO" id="GO:0031490">
    <property type="term" value="F:chromatin DNA binding"/>
    <property type="evidence" value="ECO:0007669"/>
    <property type="project" value="TreeGrafter"/>
</dbReference>
<dbReference type="SMART" id="SM00558">
    <property type="entry name" value="JmjC"/>
    <property type="match status" value="1"/>
</dbReference>
<feature type="compositionally biased region" description="Basic and acidic residues" evidence="14">
    <location>
        <begin position="1230"/>
        <end position="1241"/>
    </location>
</feature>
<feature type="region of interest" description="Disordered" evidence="14">
    <location>
        <begin position="806"/>
        <end position="827"/>
    </location>
</feature>
<keyword evidence="8" id="KW-0408">Iron</keyword>
<proteinExistence type="inferred from homology"/>
<evidence type="ECO:0000256" key="10">
    <source>
        <dbReference type="ARBA" id="ARBA00023163"/>
    </source>
</evidence>
<keyword evidence="6" id="KW-0862">Zinc</keyword>
<feature type="compositionally biased region" description="Basic residues" evidence="14">
    <location>
        <begin position="999"/>
        <end position="1014"/>
    </location>
</feature>
<feature type="region of interest" description="Disordered" evidence="14">
    <location>
        <begin position="984"/>
        <end position="1030"/>
    </location>
</feature>
<dbReference type="PROSITE" id="PS50089">
    <property type="entry name" value="ZF_RING_2"/>
    <property type="match status" value="1"/>
</dbReference>
<dbReference type="GO" id="GO:0008270">
    <property type="term" value="F:zinc ion binding"/>
    <property type="evidence" value="ECO:0007669"/>
    <property type="project" value="UniProtKB-KW"/>
</dbReference>
<dbReference type="GO" id="GO:0000785">
    <property type="term" value="C:chromatin"/>
    <property type="evidence" value="ECO:0007669"/>
    <property type="project" value="TreeGrafter"/>
</dbReference>
<dbReference type="Gene3D" id="2.60.120.650">
    <property type="entry name" value="Cupin"/>
    <property type="match status" value="1"/>
</dbReference>
<feature type="region of interest" description="Disordered" evidence="14">
    <location>
        <begin position="16"/>
        <end position="89"/>
    </location>
</feature>
<keyword evidence="10" id="KW-0804">Transcription</keyword>
<comment type="function">
    <text evidence="12">May function as histone H3 lysine demethylase and be involved in regulation of gene expression.</text>
</comment>
<dbReference type="GO" id="GO:0003712">
    <property type="term" value="F:transcription coregulator activity"/>
    <property type="evidence" value="ECO:0007669"/>
    <property type="project" value="TreeGrafter"/>
</dbReference>
<dbReference type="GO" id="GO:0032454">
    <property type="term" value="F:histone H3K9 demethylase activity"/>
    <property type="evidence" value="ECO:0007669"/>
    <property type="project" value="InterPro"/>
</dbReference>
<name>A0A498JEV5_MALDO</name>
<dbReference type="FunFam" id="2.60.120.650:FF:000026">
    <property type="entry name" value="Transcription factor jumonji domain-containing protein"/>
    <property type="match status" value="1"/>
</dbReference>
<evidence type="ECO:0000256" key="3">
    <source>
        <dbReference type="ARBA" id="ARBA00006801"/>
    </source>
</evidence>
<evidence type="ECO:0000256" key="8">
    <source>
        <dbReference type="ARBA" id="ARBA00023004"/>
    </source>
</evidence>
<feature type="non-terminal residue" evidence="17">
    <location>
        <position position="1"/>
    </location>
</feature>
<comment type="cofactor">
    <cofactor evidence="1">
        <name>Fe(2+)</name>
        <dbReference type="ChEBI" id="CHEBI:29033"/>
    </cofactor>
</comment>